<feature type="compositionally biased region" description="Basic and acidic residues" evidence="1">
    <location>
        <begin position="1"/>
        <end position="10"/>
    </location>
</feature>
<dbReference type="Gramene" id="OBART01G10590.1">
    <property type="protein sequence ID" value="OBART01G10590.1"/>
    <property type="gene ID" value="OBART01G10590"/>
</dbReference>
<accession>A0A0D3EM59</accession>
<evidence type="ECO:0000313" key="2">
    <source>
        <dbReference type="EnsemblPlants" id="OBART01G10590.1"/>
    </source>
</evidence>
<evidence type="ECO:0000256" key="1">
    <source>
        <dbReference type="SAM" id="MobiDB-lite"/>
    </source>
</evidence>
<reference evidence="2" key="1">
    <citation type="journal article" date="2009" name="Rice">
        <title>De Novo Next Generation Sequencing of Plant Genomes.</title>
        <authorList>
            <person name="Rounsley S."/>
            <person name="Marri P.R."/>
            <person name="Yu Y."/>
            <person name="He R."/>
            <person name="Sisneros N."/>
            <person name="Goicoechea J.L."/>
            <person name="Lee S.J."/>
            <person name="Angelova A."/>
            <person name="Kudrna D."/>
            <person name="Luo M."/>
            <person name="Affourtit J."/>
            <person name="Desany B."/>
            <person name="Knight J."/>
            <person name="Niazi F."/>
            <person name="Egholm M."/>
            <person name="Wing R.A."/>
        </authorList>
    </citation>
    <scope>NUCLEOTIDE SEQUENCE [LARGE SCALE GENOMIC DNA]</scope>
    <source>
        <strain evidence="2">cv. IRGC 105608</strain>
    </source>
</reference>
<dbReference type="PaxDb" id="65489-OBART01G10590.1"/>
<organism evidence="2">
    <name type="scientific">Oryza barthii</name>
    <dbReference type="NCBI Taxonomy" id="65489"/>
    <lineage>
        <taxon>Eukaryota</taxon>
        <taxon>Viridiplantae</taxon>
        <taxon>Streptophyta</taxon>
        <taxon>Embryophyta</taxon>
        <taxon>Tracheophyta</taxon>
        <taxon>Spermatophyta</taxon>
        <taxon>Magnoliopsida</taxon>
        <taxon>Liliopsida</taxon>
        <taxon>Poales</taxon>
        <taxon>Poaceae</taxon>
        <taxon>BOP clade</taxon>
        <taxon>Oryzoideae</taxon>
        <taxon>Oryzeae</taxon>
        <taxon>Oryzinae</taxon>
        <taxon>Oryza</taxon>
    </lineage>
</organism>
<proteinExistence type="predicted"/>
<name>A0A0D3EM59_9ORYZ</name>
<dbReference type="EnsemblPlants" id="OBART01G10590.1">
    <property type="protein sequence ID" value="OBART01G10590.1"/>
    <property type="gene ID" value="OBART01G10590"/>
</dbReference>
<keyword evidence="3" id="KW-1185">Reference proteome</keyword>
<protein>
    <submittedName>
        <fullName evidence="2">Uncharacterized protein</fullName>
    </submittedName>
</protein>
<evidence type="ECO:0000313" key="3">
    <source>
        <dbReference type="Proteomes" id="UP000026960"/>
    </source>
</evidence>
<sequence>MPRLHIEPKPRRDRTKADSCSISEERKRAAAGCRTPGGRGPHRRRRASRPVWVAGCVEEVPALLLLLLEGAGSHYAREDERRTPATVADRRLPLFRLHHAARRRTPPFRHFVVSPRACSIAWTPRSQRPPRFGVCAAVTVPTPAATTPWPSSSWRDLVPIQPRLDFCFYMLHVDPRWLNRRWLRSHWSSLCRRRFWDLGAVDRRRAARRTIAALRRRCRRVSGDAPPLAPPCAEPFWLGPSHRRTPLLCSVASGRKKTTGRKKRTREGEIMTCGPHFISVQ</sequence>
<dbReference type="Proteomes" id="UP000026960">
    <property type="component" value="Chromosome 1"/>
</dbReference>
<reference evidence="2" key="2">
    <citation type="submission" date="2015-03" db="UniProtKB">
        <authorList>
            <consortium name="EnsemblPlants"/>
        </authorList>
    </citation>
    <scope>IDENTIFICATION</scope>
</reference>
<dbReference type="HOGENOM" id="CLU_089784_0_0_1"/>
<feature type="region of interest" description="Disordered" evidence="1">
    <location>
        <begin position="1"/>
        <end position="48"/>
    </location>
</feature>
<dbReference type="AlphaFoldDB" id="A0A0D3EM59"/>